<feature type="transmembrane region" description="Helical" evidence="2">
    <location>
        <begin position="148"/>
        <end position="167"/>
    </location>
</feature>
<feature type="compositionally biased region" description="Basic residues" evidence="1">
    <location>
        <begin position="1"/>
        <end position="14"/>
    </location>
</feature>
<dbReference type="EMBL" id="LFZN01000144">
    <property type="protein sequence ID" value="KXS97398.1"/>
    <property type="molecule type" value="Genomic_DNA"/>
</dbReference>
<evidence type="ECO:0000256" key="2">
    <source>
        <dbReference type="SAM" id="Phobius"/>
    </source>
</evidence>
<name>A0A139H4W1_9PEZI</name>
<comment type="caution">
    <text evidence="3">The sequence shown here is derived from an EMBL/GenBank/DDBJ whole genome shotgun (WGS) entry which is preliminary data.</text>
</comment>
<evidence type="ECO:0000256" key="1">
    <source>
        <dbReference type="SAM" id="MobiDB-lite"/>
    </source>
</evidence>
<reference evidence="3 4" key="1">
    <citation type="submission" date="2015-07" db="EMBL/GenBank/DDBJ databases">
        <title>Comparative genomics of the Sigatoka disease complex on banana suggests a link between parallel evolutionary changes in Pseudocercospora fijiensis and Pseudocercospora eumusae and increased virulence on the banana host.</title>
        <authorList>
            <person name="Chang T.-C."/>
            <person name="Salvucci A."/>
            <person name="Crous P.W."/>
            <person name="Stergiopoulos I."/>
        </authorList>
    </citation>
    <scope>NUCLEOTIDE SEQUENCE [LARGE SCALE GENOMIC DNA]</scope>
    <source>
        <strain evidence="3 4">CBS 114824</strain>
    </source>
</reference>
<organism evidence="3 4">
    <name type="scientific">Pseudocercospora eumusae</name>
    <dbReference type="NCBI Taxonomy" id="321146"/>
    <lineage>
        <taxon>Eukaryota</taxon>
        <taxon>Fungi</taxon>
        <taxon>Dikarya</taxon>
        <taxon>Ascomycota</taxon>
        <taxon>Pezizomycotina</taxon>
        <taxon>Dothideomycetes</taxon>
        <taxon>Dothideomycetidae</taxon>
        <taxon>Mycosphaerellales</taxon>
        <taxon>Mycosphaerellaceae</taxon>
        <taxon>Pseudocercospora</taxon>
    </lineage>
</organism>
<proteinExistence type="predicted"/>
<keyword evidence="2" id="KW-0812">Transmembrane</keyword>
<keyword evidence="2" id="KW-0472">Membrane</keyword>
<dbReference type="AlphaFoldDB" id="A0A139H4W1"/>
<keyword evidence="2" id="KW-1133">Transmembrane helix</keyword>
<gene>
    <name evidence="3" type="ORF">AC578_6824</name>
</gene>
<dbReference type="Proteomes" id="UP000070133">
    <property type="component" value="Unassembled WGS sequence"/>
</dbReference>
<protein>
    <recommendedName>
        <fullName evidence="5">SAP domain-containing protein</fullName>
    </recommendedName>
</protein>
<sequence length="227" mass="24791">MRQRGGRHIRKKRNPVPPNNNTPIRLYPGIVSFPTLHFSRKCNNKMQQLQQQASEKTSNVSDRYEKWLLSSLRAEATARGLPIKGRKRSVIARLEASDQAQAQAQVEVAESQETFFSMQFLRTLAVRSTTSTAAIPPPPAVHLARAKVFAIGGVVVACVIFVIAVLMPSSSGMANVGGRTKVFSADDEVTASSTSTSRFIVPSAVCWSSPDDREMVWCRKGDGSAST</sequence>
<dbReference type="InterPro" id="IPR036361">
    <property type="entry name" value="SAP_dom_sf"/>
</dbReference>
<dbReference type="Gene3D" id="1.10.720.30">
    <property type="entry name" value="SAP domain"/>
    <property type="match status" value="1"/>
</dbReference>
<evidence type="ECO:0000313" key="3">
    <source>
        <dbReference type="EMBL" id="KXS97398.1"/>
    </source>
</evidence>
<keyword evidence="4" id="KW-1185">Reference proteome</keyword>
<accession>A0A139H4W1</accession>
<evidence type="ECO:0000313" key="4">
    <source>
        <dbReference type="Proteomes" id="UP000070133"/>
    </source>
</evidence>
<evidence type="ECO:0008006" key="5">
    <source>
        <dbReference type="Google" id="ProtNLM"/>
    </source>
</evidence>
<feature type="region of interest" description="Disordered" evidence="1">
    <location>
        <begin position="1"/>
        <end position="23"/>
    </location>
</feature>